<evidence type="ECO:0000256" key="6">
    <source>
        <dbReference type="ARBA" id="ARBA00022777"/>
    </source>
</evidence>
<dbReference type="GO" id="GO:0016020">
    <property type="term" value="C:membrane"/>
    <property type="evidence" value="ECO:0007669"/>
    <property type="project" value="InterPro"/>
</dbReference>
<dbReference type="GO" id="GO:0046983">
    <property type="term" value="F:protein dimerization activity"/>
    <property type="evidence" value="ECO:0007669"/>
    <property type="project" value="InterPro"/>
</dbReference>
<dbReference type="InterPro" id="IPR011006">
    <property type="entry name" value="CheY-like_superfamily"/>
</dbReference>
<dbReference type="GO" id="GO:0000155">
    <property type="term" value="F:phosphorelay sensor kinase activity"/>
    <property type="evidence" value="ECO:0007669"/>
    <property type="project" value="InterPro"/>
</dbReference>
<evidence type="ECO:0000256" key="10">
    <source>
        <dbReference type="SAM" id="Coils"/>
    </source>
</evidence>
<dbReference type="InterPro" id="IPR036890">
    <property type="entry name" value="HATPase_C_sf"/>
</dbReference>
<keyword evidence="13" id="KW-1185">Reference proteome</keyword>
<dbReference type="PROSITE" id="PS50110">
    <property type="entry name" value="RESPONSE_REGULATORY"/>
    <property type="match status" value="1"/>
</dbReference>
<comment type="caution">
    <text evidence="9">Lacks conserved residue(s) required for the propagation of feature annotation.</text>
</comment>
<dbReference type="CDD" id="cd00156">
    <property type="entry name" value="REC"/>
    <property type="match status" value="1"/>
</dbReference>
<sequence>MTIDRPWCKTTVGLIFIDARVTFLSAANYQPDPMIAELKIFLEAKFSVRVKGHYRILVLEVNSIYVDVMSSFLKKSSMEHKVKMVSSKEDFIPAVNGFDPDVILANYFYPLINGENLLKGLRERHQHVPFILIADELSEKLVRDCLREGVDDFVHFENVEHLPGAINRALEKKRNEREGAIRNFELQRAHEDLRVKLARQNAANEEERLQLARDLHEELGQVLSALKIDINMFGRKVFERLPSDAELLHEEFQSIISNIERITATVKRMTSGLRPEMLDELGVIEAIRWLVRQLKKKHGIHFELDLPEEVRGDSVFPITLYRIVQGALENLIHHTNANTIELIIKEKGDKLALKVKANGKTCDKAAFNLKIIEIRERLGFIDGTLAIQNSRPYGKTLLATIPLGKSQQPAP</sequence>
<accession>A0A3D9L1W3</accession>
<keyword evidence="7" id="KW-0067">ATP-binding</keyword>
<dbReference type="GO" id="GO:0005524">
    <property type="term" value="F:ATP binding"/>
    <property type="evidence" value="ECO:0007669"/>
    <property type="project" value="UniProtKB-KW"/>
</dbReference>
<dbReference type="Proteomes" id="UP000256779">
    <property type="component" value="Unassembled WGS sequence"/>
</dbReference>
<evidence type="ECO:0000259" key="11">
    <source>
        <dbReference type="PROSITE" id="PS50110"/>
    </source>
</evidence>
<evidence type="ECO:0000313" key="13">
    <source>
        <dbReference type="Proteomes" id="UP000256779"/>
    </source>
</evidence>
<keyword evidence="8" id="KW-0902">Two-component regulatory system</keyword>
<keyword evidence="5" id="KW-0547">Nucleotide-binding</keyword>
<feature type="domain" description="Response regulatory" evidence="11">
    <location>
        <begin position="55"/>
        <end position="171"/>
    </location>
</feature>
<dbReference type="Pfam" id="PF07730">
    <property type="entry name" value="HisKA_3"/>
    <property type="match status" value="1"/>
</dbReference>
<comment type="caution">
    <text evidence="12">The sequence shown here is derived from an EMBL/GenBank/DDBJ whole genome shotgun (WGS) entry which is preliminary data.</text>
</comment>
<evidence type="ECO:0000313" key="12">
    <source>
        <dbReference type="EMBL" id="RED97085.1"/>
    </source>
</evidence>
<dbReference type="Pfam" id="PF00072">
    <property type="entry name" value="Response_reg"/>
    <property type="match status" value="1"/>
</dbReference>
<evidence type="ECO:0000256" key="1">
    <source>
        <dbReference type="ARBA" id="ARBA00000085"/>
    </source>
</evidence>
<reference evidence="12 13" key="1">
    <citation type="submission" date="2018-07" db="EMBL/GenBank/DDBJ databases">
        <title>Genomic Encyclopedia of Type Strains, Phase IV (KMG-IV): sequencing the most valuable type-strain genomes for metagenomic binning, comparative biology and taxonomic classification.</title>
        <authorList>
            <person name="Goeker M."/>
        </authorList>
    </citation>
    <scope>NUCLEOTIDE SEQUENCE [LARGE SCALE GENOMIC DNA]</scope>
    <source>
        <strain evidence="12 13">DSM 4134</strain>
    </source>
</reference>
<evidence type="ECO:0000256" key="4">
    <source>
        <dbReference type="ARBA" id="ARBA00022679"/>
    </source>
</evidence>
<keyword evidence="6 12" id="KW-0418">Kinase</keyword>
<dbReference type="EC" id="2.7.13.3" evidence="2"/>
<name>A0A3D9L1W3_MARFU</name>
<keyword evidence="10" id="KW-0175">Coiled coil</keyword>
<evidence type="ECO:0000256" key="8">
    <source>
        <dbReference type="ARBA" id="ARBA00023012"/>
    </source>
</evidence>
<evidence type="ECO:0000256" key="9">
    <source>
        <dbReference type="PROSITE-ProRule" id="PRU00169"/>
    </source>
</evidence>
<evidence type="ECO:0000256" key="5">
    <source>
        <dbReference type="ARBA" id="ARBA00022741"/>
    </source>
</evidence>
<dbReference type="SUPFAM" id="SSF52172">
    <property type="entry name" value="CheY-like"/>
    <property type="match status" value="1"/>
</dbReference>
<gene>
    <name evidence="12" type="ORF">C7460_113134</name>
</gene>
<dbReference type="AlphaFoldDB" id="A0A3D9L1W3"/>
<feature type="coiled-coil region" evidence="10">
    <location>
        <begin position="167"/>
        <end position="215"/>
    </location>
</feature>
<dbReference type="InterPro" id="IPR011712">
    <property type="entry name" value="Sig_transdc_His_kin_sub3_dim/P"/>
</dbReference>
<dbReference type="SUPFAM" id="SSF55874">
    <property type="entry name" value="ATPase domain of HSP90 chaperone/DNA topoisomerase II/histidine kinase"/>
    <property type="match status" value="1"/>
</dbReference>
<evidence type="ECO:0000256" key="3">
    <source>
        <dbReference type="ARBA" id="ARBA00022553"/>
    </source>
</evidence>
<evidence type="ECO:0000256" key="2">
    <source>
        <dbReference type="ARBA" id="ARBA00012438"/>
    </source>
</evidence>
<dbReference type="Gene3D" id="1.20.5.1930">
    <property type="match status" value="1"/>
</dbReference>
<dbReference type="InterPro" id="IPR001789">
    <property type="entry name" value="Sig_transdc_resp-reg_receiver"/>
</dbReference>
<keyword evidence="4" id="KW-0808">Transferase</keyword>
<proteinExistence type="predicted"/>
<protein>
    <recommendedName>
        <fullName evidence="2">histidine kinase</fullName>
        <ecNumber evidence="2">2.7.13.3</ecNumber>
    </recommendedName>
</protein>
<dbReference type="PANTHER" id="PTHR24421">
    <property type="entry name" value="NITRATE/NITRITE SENSOR PROTEIN NARX-RELATED"/>
    <property type="match status" value="1"/>
</dbReference>
<dbReference type="InterPro" id="IPR050482">
    <property type="entry name" value="Sensor_HK_TwoCompSys"/>
</dbReference>
<dbReference type="EMBL" id="QREG01000013">
    <property type="protein sequence ID" value="RED97085.1"/>
    <property type="molecule type" value="Genomic_DNA"/>
</dbReference>
<organism evidence="12 13">
    <name type="scientific">Marinoscillum furvescens DSM 4134</name>
    <dbReference type="NCBI Taxonomy" id="1122208"/>
    <lineage>
        <taxon>Bacteria</taxon>
        <taxon>Pseudomonadati</taxon>
        <taxon>Bacteroidota</taxon>
        <taxon>Cytophagia</taxon>
        <taxon>Cytophagales</taxon>
        <taxon>Reichenbachiellaceae</taxon>
        <taxon>Marinoscillum</taxon>
    </lineage>
</organism>
<keyword evidence="3" id="KW-0597">Phosphoprotein</keyword>
<evidence type="ECO:0000256" key="7">
    <source>
        <dbReference type="ARBA" id="ARBA00022840"/>
    </source>
</evidence>
<dbReference type="Gene3D" id="3.40.50.2300">
    <property type="match status" value="1"/>
</dbReference>
<dbReference type="Gene3D" id="3.30.565.10">
    <property type="entry name" value="Histidine kinase-like ATPase, C-terminal domain"/>
    <property type="match status" value="1"/>
</dbReference>
<comment type="catalytic activity">
    <reaction evidence="1">
        <text>ATP + protein L-histidine = ADP + protein N-phospho-L-histidine.</text>
        <dbReference type="EC" id="2.7.13.3"/>
    </reaction>
</comment>
<dbReference type="PANTHER" id="PTHR24421:SF10">
    <property type="entry name" value="NITRATE_NITRITE SENSOR PROTEIN NARQ"/>
    <property type="match status" value="1"/>
</dbReference>